<comment type="caution">
    <text evidence="1">The sequence shown here is derived from an EMBL/GenBank/DDBJ whole genome shotgun (WGS) entry which is preliminary data.</text>
</comment>
<evidence type="ECO:0000313" key="1">
    <source>
        <dbReference type="EMBL" id="NEV69334.1"/>
    </source>
</evidence>
<organism evidence="1">
    <name type="scientific">Lyngbya confervoides BDU141951</name>
    <dbReference type="NCBI Taxonomy" id="1574623"/>
    <lineage>
        <taxon>Bacteria</taxon>
        <taxon>Bacillati</taxon>
        <taxon>Cyanobacteriota</taxon>
        <taxon>Cyanophyceae</taxon>
        <taxon>Oscillatoriophycideae</taxon>
        <taxon>Oscillatoriales</taxon>
        <taxon>Microcoleaceae</taxon>
        <taxon>Lyngbya</taxon>
    </lineage>
</organism>
<sequence length="58" mass="6484">MQARGEKSLVFTEHEWGKTDTPAFELHVRMGMYCRGVQVLGYSLEPISVEAIKAVEAS</sequence>
<proteinExistence type="predicted"/>
<accession>A0A8T6QVQ8</accession>
<protein>
    <submittedName>
        <fullName evidence="1">Uncharacterized protein</fullName>
    </submittedName>
</protein>
<dbReference type="EMBL" id="JTHE02000003">
    <property type="protein sequence ID" value="NEV69334.1"/>
    <property type="molecule type" value="Genomic_DNA"/>
</dbReference>
<reference evidence="1" key="3">
    <citation type="submission" date="2020-02" db="EMBL/GenBank/DDBJ databases">
        <authorList>
            <person name="Sarangi A.N."/>
            <person name="Ghosh S."/>
            <person name="Mukherjee M."/>
            <person name="Tripathy S."/>
        </authorList>
    </citation>
    <scope>NUCLEOTIDE SEQUENCE</scope>
    <source>
        <strain evidence="1">BDU141951</strain>
    </source>
</reference>
<dbReference type="AlphaFoldDB" id="A0A8T6QVQ8"/>
<reference evidence="1" key="1">
    <citation type="submission" date="2014-11" db="EMBL/GenBank/DDBJ databases">
        <authorList>
            <person name="Malar M.C."/>
            <person name="Sen D."/>
            <person name="Tripathy S."/>
        </authorList>
    </citation>
    <scope>NUCLEOTIDE SEQUENCE</scope>
    <source>
        <strain evidence="1">BDU141951</strain>
    </source>
</reference>
<name>A0A8T6QVQ8_9CYAN</name>
<gene>
    <name evidence="1" type="ORF">QQ91_019750</name>
</gene>
<reference evidence="1" key="2">
    <citation type="journal article" date="2015" name="Genome Announc.">
        <title>Draft Genome Sequence of Filamentous Marine Cyanobacterium Lyngbya confervoides Strain BDU141951.</title>
        <authorList>
            <person name="Chandrababunaidu M.M."/>
            <person name="Sen D."/>
            <person name="Tripathy S."/>
        </authorList>
    </citation>
    <scope>NUCLEOTIDE SEQUENCE</scope>
    <source>
        <strain evidence="1">BDU141951</strain>
    </source>
</reference>